<evidence type="ECO:0000313" key="1">
    <source>
        <dbReference type="EMBL" id="KAB2099865.1"/>
    </source>
</evidence>
<dbReference type="Proteomes" id="UP000293547">
    <property type="component" value="Unassembled WGS sequence"/>
</dbReference>
<evidence type="ECO:0000313" key="2">
    <source>
        <dbReference type="Proteomes" id="UP000293547"/>
    </source>
</evidence>
<comment type="caution">
    <text evidence="1">The sequence shown here is derived from an EMBL/GenBank/DDBJ whole genome shotgun (WGS) entry which is preliminary data.</text>
</comment>
<keyword evidence="2" id="KW-1185">Reference proteome</keyword>
<dbReference type="EMBL" id="PDWZ02000015">
    <property type="protein sequence ID" value="KAB2099865.1"/>
    <property type="molecule type" value="Genomic_DNA"/>
</dbReference>
<sequence length="417" mass="45515">MAEQRNIVVLGASAAGVPTTHYILKHILPPLKAKDDAVYHVYMIAPSSAMYYRVGSPRVAASTARMSTDRIVLDLSKGFEHYPANDFTFVEALATSLDTTSRTISYCKETTSEEERLSYHALIIATGSRTYHQAFSQSGNLSTTLDAIQDINTKVETAQKIVIVGGGPTGVEFAGEVAEHRNGKPGWFHVIKPNAEITLITSGKRLLPTLRHSIGKAAEAKLIALGVDVTYGTRVTNTSIENGSTKITLQDGKELQADLYVPAHGVQPNSSWLPQELLDEKMYLKTNSQTLRVDTAGPRVYALGDIASYSNNNIQSITDGQPVLYINLKRDLLSFDPRSPDAGPKGNDKIYTPETRENQIVPIGSQGGVGAILGYRLPSFLVWLIKGRDYMVKMYGVPMASGASVSREFTWTEESTN</sequence>
<accession>A0ACB6F645</accession>
<name>A0ACB6F645_9PLEO</name>
<protein>
    <submittedName>
        <fullName evidence="1">Uncharacterized protein</fullName>
    </submittedName>
</protein>
<gene>
    <name evidence="1" type="ORF">AG0111_0g11833</name>
</gene>
<reference evidence="1 2" key="1">
    <citation type="journal article" date="2019" name="bioRxiv">
        <title>Genomics, evolutionary history and diagnostics of the Alternaria alternata species group including apple and Asian pear pathotypes.</title>
        <authorList>
            <person name="Armitage A.D."/>
            <person name="Cockerton H.M."/>
            <person name="Sreenivasaprasad S."/>
            <person name="Woodhall J.W."/>
            <person name="Lane C.R."/>
            <person name="Harrison R.J."/>
            <person name="Clarkson J.P."/>
        </authorList>
    </citation>
    <scope>NUCLEOTIDE SEQUENCE [LARGE SCALE GENOMIC DNA]</scope>
    <source>
        <strain evidence="1 2">FERA 650</strain>
    </source>
</reference>
<organism evidence="1 2">
    <name type="scientific">Alternaria gaisen</name>
    <dbReference type="NCBI Taxonomy" id="167740"/>
    <lineage>
        <taxon>Eukaryota</taxon>
        <taxon>Fungi</taxon>
        <taxon>Dikarya</taxon>
        <taxon>Ascomycota</taxon>
        <taxon>Pezizomycotina</taxon>
        <taxon>Dothideomycetes</taxon>
        <taxon>Pleosporomycetidae</taxon>
        <taxon>Pleosporales</taxon>
        <taxon>Pleosporineae</taxon>
        <taxon>Pleosporaceae</taxon>
        <taxon>Alternaria</taxon>
        <taxon>Alternaria sect. Alternaria</taxon>
    </lineage>
</organism>
<proteinExistence type="predicted"/>